<sequence length="199" mass="22671">MRNKVEPCWSLENRTRKTSHDVDQSNCLHISDDCVSVLSALHVRCDTAFGNQIDAEHVNYSIFVDYLNKFSEINYLICTFAGMLIIMLDFVNIFQLATIMRHISELIECGTYIVCSLFAIYINFYIGQMLINHSQAAFTELCQVPFYMLSVETQKLLLFVIARSKKQCVLSIGASAVWEKHGGLVYKATVGKYPIFART</sequence>
<evidence type="ECO:0000256" key="1">
    <source>
        <dbReference type="SAM" id="Phobius"/>
    </source>
</evidence>
<evidence type="ECO:0000313" key="3">
    <source>
        <dbReference type="Proteomes" id="UP000614350"/>
    </source>
</evidence>
<feature type="transmembrane region" description="Helical" evidence="1">
    <location>
        <begin position="73"/>
        <end position="94"/>
    </location>
</feature>
<keyword evidence="1" id="KW-1133">Transmembrane helix</keyword>
<protein>
    <submittedName>
        <fullName evidence="2">Uncharacterized protein</fullName>
    </submittedName>
</protein>
<gene>
    <name evidence="2" type="ORF">HZH66_011393</name>
</gene>
<feature type="transmembrane region" description="Helical" evidence="1">
    <location>
        <begin position="106"/>
        <end position="126"/>
    </location>
</feature>
<reference evidence="2" key="1">
    <citation type="journal article" date="2020" name="G3 (Bethesda)">
        <title>High-Quality Assemblies for Three Invasive Social Wasps from the &lt;i&gt;Vespula&lt;/i&gt; Genus.</title>
        <authorList>
            <person name="Harrop T.W.R."/>
            <person name="Guhlin J."/>
            <person name="McLaughlin G.M."/>
            <person name="Permina E."/>
            <person name="Stockwell P."/>
            <person name="Gilligan J."/>
            <person name="Le Lec M.F."/>
            <person name="Gruber M.A.M."/>
            <person name="Quinn O."/>
            <person name="Lovegrove M."/>
            <person name="Duncan E.J."/>
            <person name="Remnant E.J."/>
            <person name="Van Eeckhoven J."/>
            <person name="Graham B."/>
            <person name="Knapp R.A."/>
            <person name="Langford K.W."/>
            <person name="Kronenberg Z."/>
            <person name="Press M.O."/>
            <person name="Eacker S.M."/>
            <person name="Wilson-Rankin E.E."/>
            <person name="Purcell J."/>
            <person name="Lester P.J."/>
            <person name="Dearden P.K."/>
        </authorList>
    </citation>
    <scope>NUCLEOTIDE SEQUENCE</scope>
    <source>
        <strain evidence="2">Marl-1</strain>
    </source>
</reference>
<organism evidence="2 3">
    <name type="scientific">Vespula vulgaris</name>
    <name type="common">Yellow jacket</name>
    <name type="synonym">Wasp</name>
    <dbReference type="NCBI Taxonomy" id="7454"/>
    <lineage>
        <taxon>Eukaryota</taxon>
        <taxon>Metazoa</taxon>
        <taxon>Ecdysozoa</taxon>
        <taxon>Arthropoda</taxon>
        <taxon>Hexapoda</taxon>
        <taxon>Insecta</taxon>
        <taxon>Pterygota</taxon>
        <taxon>Neoptera</taxon>
        <taxon>Endopterygota</taxon>
        <taxon>Hymenoptera</taxon>
        <taxon>Apocrita</taxon>
        <taxon>Aculeata</taxon>
        <taxon>Vespoidea</taxon>
        <taxon>Vespidae</taxon>
        <taxon>Vespinae</taxon>
        <taxon>Vespula</taxon>
    </lineage>
</organism>
<comment type="caution">
    <text evidence="2">The sequence shown here is derived from an EMBL/GenBank/DDBJ whole genome shotgun (WGS) entry which is preliminary data.</text>
</comment>
<keyword evidence="3" id="KW-1185">Reference proteome</keyword>
<dbReference type="Proteomes" id="UP000614350">
    <property type="component" value="Unassembled WGS sequence"/>
</dbReference>
<dbReference type="AlphaFoldDB" id="A0A834JK67"/>
<proteinExistence type="predicted"/>
<name>A0A834JK67_VESVU</name>
<dbReference type="EMBL" id="JACSEA010000013">
    <property type="protein sequence ID" value="KAF7386941.1"/>
    <property type="molecule type" value="Genomic_DNA"/>
</dbReference>
<evidence type="ECO:0000313" key="2">
    <source>
        <dbReference type="EMBL" id="KAF7386941.1"/>
    </source>
</evidence>
<keyword evidence="1" id="KW-0472">Membrane</keyword>
<accession>A0A834JK67</accession>
<keyword evidence="1" id="KW-0812">Transmembrane</keyword>